<proteinExistence type="predicted"/>
<feature type="domain" description="Methyltransferase FkbM" evidence="1">
    <location>
        <begin position="80"/>
        <end position="245"/>
    </location>
</feature>
<dbReference type="OrthoDB" id="9810122at2"/>
<keyword evidence="2" id="KW-0808">Transferase</keyword>
<name>A0A1H9CK44_9GAMM</name>
<dbReference type="Proteomes" id="UP000199233">
    <property type="component" value="Unassembled WGS sequence"/>
</dbReference>
<keyword evidence="3" id="KW-1185">Reference proteome</keyword>
<evidence type="ECO:0000313" key="2">
    <source>
        <dbReference type="EMBL" id="SEQ01590.1"/>
    </source>
</evidence>
<evidence type="ECO:0000259" key="1">
    <source>
        <dbReference type="Pfam" id="PF05050"/>
    </source>
</evidence>
<dbReference type="GO" id="GO:0032259">
    <property type="term" value="P:methylation"/>
    <property type="evidence" value="ECO:0007669"/>
    <property type="project" value="UniProtKB-KW"/>
</dbReference>
<organism evidence="2 3">
    <name type="scientific">Solimonas aquatica</name>
    <dbReference type="NCBI Taxonomy" id="489703"/>
    <lineage>
        <taxon>Bacteria</taxon>
        <taxon>Pseudomonadati</taxon>
        <taxon>Pseudomonadota</taxon>
        <taxon>Gammaproteobacteria</taxon>
        <taxon>Nevskiales</taxon>
        <taxon>Nevskiaceae</taxon>
        <taxon>Solimonas</taxon>
    </lineage>
</organism>
<dbReference type="STRING" id="489703.SAMN04488038_10382"/>
<dbReference type="EMBL" id="FOFS01000003">
    <property type="protein sequence ID" value="SEQ01590.1"/>
    <property type="molecule type" value="Genomic_DNA"/>
</dbReference>
<evidence type="ECO:0000313" key="3">
    <source>
        <dbReference type="Proteomes" id="UP000199233"/>
    </source>
</evidence>
<reference evidence="2 3" key="1">
    <citation type="submission" date="2016-10" db="EMBL/GenBank/DDBJ databases">
        <authorList>
            <person name="de Groot N.N."/>
        </authorList>
    </citation>
    <scope>NUCLEOTIDE SEQUENCE [LARGE SCALE GENOMIC DNA]</scope>
    <source>
        <strain evidence="2 3">DSM 25927</strain>
    </source>
</reference>
<dbReference type="Gene3D" id="3.40.50.150">
    <property type="entry name" value="Vaccinia Virus protein VP39"/>
    <property type="match status" value="1"/>
</dbReference>
<dbReference type="NCBIfam" id="TIGR01444">
    <property type="entry name" value="fkbM_fam"/>
    <property type="match status" value="1"/>
</dbReference>
<accession>A0A1H9CK44</accession>
<dbReference type="InterPro" id="IPR006342">
    <property type="entry name" value="FkbM_mtfrase"/>
</dbReference>
<dbReference type="Pfam" id="PF05050">
    <property type="entry name" value="Methyltransf_21"/>
    <property type="match status" value="1"/>
</dbReference>
<gene>
    <name evidence="2" type="ORF">SAMN04488038_10382</name>
</gene>
<protein>
    <submittedName>
        <fullName evidence="2">Methyltransferase, FkbM family</fullName>
    </submittedName>
</protein>
<dbReference type="AlphaFoldDB" id="A0A1H9CK44"/>
<dbReference type="SUPFAM" id="SSF53335">
    <property type="entry name" value="S-adenosyl-L-methionine-dependent methyltransferases"/>
    <property type="match status" value="1"/>
</dbReference>
<keyword evidence="2" id="KW-0489">Methyltransferase</keyword>
<dbReference type="GO" id="GO:0008168">
    <property type="term" value="F:methyltransferase activity"/>
    <property type="evidence" value="ECO:0007669"/>
    <property type="project" value="UniProtKB-KW"/>
</dbReference>
<sequence>MLKSSKQMSEAIERLIHIEFKVDRLLESGREDSGSRAAAEAYAGHPDQVYGPSTYAQHGDDLIILNIFDAMEIERPSYIDIGAHHPVNISNTALLYKRGSRGVNVEANPNLIEAFHQLRPDDVNLNCGVSDQPGSMTFYMIDKWSGRNTFVKASAEQFVRENPAFRIELEIPIEVVTVDQIIEKHCGGVFPDFMSIDVEGLEYRILKSITYDRWAPKLICAEICGEGRAEKEREISEFLQRKGYEPVFRNRGNWFFVSSQYRFAVTGRVS</sequence>
<dbReference type="InterPro" id="IPR029063">
    <property type="entry name" value="SAM-dependent_MTases_sf"/>
</dbReference>